<reference evidence="1" key="1">
    <citation type="submission" date="2016-10" db="EMBL/GenBank/DDBJ databases">
        <authorList>
            <person name="See-Too W.S."/>
        </authorList>
    </citation>
    <scope>NUCLEOTIDE SEQUENCE</scope>
    <source>
        <strain evidence="1">L10.15</strain>
    </source>
</reference>
<proteinExistence type="predicted"/>
<dbReference type="RefSeq" id="WP_065524611.1">
    <property type="nucleotide sequence ID" value="NZ_CP016540.2"/>
</dbReference>
<dbReference type="KEGG" id="pll:I858_014735"/>
<sequence>MHEIIYMKTDYEPWWMFDGWEKSVVSRHEFTSAKEAMGFLETLKQDFSYRFPEHEQRNQAFYCYWNEEEVEYCDKCEEDLQVFHGLIWLVDGKSSTSY</sequence>
<dbReference type="Pfam" id="PF06279">
    <property type="entry name" value="DUF1033"/>
    <property type="match status" value="1"/>
</dbReference>
<name>A0A1B1S4Z3_9BACL</name>
<evidence type="ECO:0008006" key="3">
    <source>
        <dbReference type="Google" id="ProtNLM"/>
    </source>
</evidence>
<organism evidence="1 2">
    <name type="scientific">Planococcus versutus</name>
    <dbReference type="NCBI Taxonomy" id="1302659"/>
    <lineage>
        <taxon>Bacteria</taxon>
        <taxon>Bacillati</taxon>
        <taxon>Bacillota</taxon>
        <taxon>Bacilli</taxon>
        <taxon>Bacillales</taxon>
        <taxon>Caryophanaceae</taxon>
        <taxon>Planococcus</taxon>
    </lineage>
</organism>
<dbReference type="AlphaFoldDB" id="A0A1B1S4Z3"/>
<dbReference type="EMBL" id="CP016540">
    <property type="protein sequence ID" value="ANU28245.1"/>
    <property type="molecule type" value="Genomic_DNA"/>
</dbReference>
<accession>A0A1B1S4Z3</accession>
<dbReference type="Proteomes" id="UP000053354">
    <property type="component" value="Chromosome"/>
</dbReference>
<dbReference type="STRING" id="1302659.I858_014735"/>
<evidence type="ECO:0000313" key="2">
    <source>
        <dbReference type="Proteomes" id="UP000053354"/>
    </source>
</evidence>
<evidence type="ECO:0000313" key="1">
    <source>
        <dbReference type="EMBL" id="ANU28245.1"/>
    </source>
</evidence>
<gene>
    <name evidence="1" type="ORF">I858_014735</name>
</gene>
<dbReference type="OrthoDB" id="2389779at2"/>
<dbReference type="InterPro" id="IPR010434">
    <property type="entry name" value="DUF1033"/>
</dbReference>
<protein>
    <recommendedName>
        <fullName evidence="3">DUF1033 domain-containing protein</fullName>
    </recommendedName>
</protein>
<keyword evidence="2" id="KW-1185">Reference proteome</keyword>